<dbReference type="GO" id="GO:0016020">
    <property type="term" value="C:membrane"/>
    <property type="evidence" value="ECO:0007669"/>
    <property type="project" value="UniProtKB-SubCell"/>
</dbReference>
<dbReference type="SUPFAM" id="SSF103491">
    <property type="entry name" value="Preprotein translocase SecY subunit"/>
    <property type="match status" value="1"/>
</dbReference>
<evidence type="ECO:0000256" key="5">
    <source>
        <dbReference type="ARBA" id="ARBA00022927"/>
    </source>
</evidence>
<dbReference type="InterPro" id="IPR026593">
    <property type="entry name" value="SecY"/>
</dbReference>
<dbReference type="EMBL" id="CAFBLN010000056">
    <property type="protein sequence ID" value="CAB4876205.1"/>
    <property type="molecule type" value="Genomic_DNA"/>
</dbReference>
<keyword evidence="3" id="KW-0813">Transport</keyword>
<comment type="similarity">
    <text evidence="2">Belongs to the SecY/SEC61-alpha family.</text>
</comment>
<evidence type="ECO:0000256" key="2">
    <source>
        <dbReference type="ARBA" id="ARBA00005751"/>
    </source>
</evidence>
<dbReference type="AlphaFoldDB" id="A0A6J7E4J9"/>
<evidence type="ECO:0000256" key="6">
    <source>
        <dbReference type="ARBA" id="ARBA00022989"/>
    </source>
</evidence>
<feature type="transmembrane region" description="Helical" evidence="10">
    <location>
        <begin position="270"/>
        <end position="290"/>
    </location>
</feature>
<feature type="transmembrane region" description="Helical" evidence="10">
    <location>
        <begin position="310"/>
        <end position="330"/>
    </location>
</feature>
<feature type="transmembrane region" description="Helical" evidence="10">
    <location>
        <begin position="366"/>
        <end position="387"/>
    </location>
</feature>
<keyword evidence="8 10" id="KW-0472">Membrane</keyword>
<sequence>MLARLANIFRVPDLRNKVLFTLAVVTLYQLGSYLPVPGVSWSQVQLLQEKAGASGALGFLNLFSGGALTRLAIFGLGVMPYITSSIVVQLLTTVIPKLTQWRDEGASGQKKITQATRYLTIALALLQSTGLIYAFHGHTAGLLGFDIDLIPKFTFWLGLFMVLALTAGTAFVMWLAELVTQRGIGQGMSILIFSSVVSGLPSGGHSVYAQGGPIKFAVIVSISVALLVVIIFIDQGQRRIPVTFAKRVVGRKMMGGNSTYIPLKVNQSGVIPIIFASSVLYLPLLLSNIIPNVAFQSFVSKSFTPTSFLYIVTYFFLILGFTFFYVNIAFEPHQQADQLRQQGGFVPGIRPGLPTERFFAKMLNRVTVVGALFLAAVAVVPSLLMAVWHINKFPFYGTTLLIAVGVALETMRQIDSQLMMRNYEGFLK</sequence>
<organism evidence="11">
    <name type="scientific">freshwater metagenome</name>
    <dbReference type="NCBI Taxonomy" id="449393"/>
    <lineage>
        <taxon>unclassified sequences</taxon>
        <taxon>metagenomes</taxon>
        <taxon>ecological metagenomes</taxon>
    </lineage>
</organism>
<feature type="transmembrane region" description="Helical" evidence="10">
    <location>
        <begin position="393"/>
        <end position="411"/>
    </location>
</feature>
<proteinExistence type="inferred from homology"/>
<keyword evidence="4 10" id="KW-0812">Transmembrane</keyword>
<evidence type="ECO:0000256" key="4">
    <source>
        <dbReference type="ARBA" id="ARBA00022692"/>
    </source>
</evidence>
<keyword evidence="6 10" id="KW-1133">Transmembrane helix</keyword>
<dbReference type="PRINTS" id="PR00303">
    <property type="entry name" value="SECYTRNLCASE"/>
</dbReference>
<keyword evidence="5" id="KW-0653">Protein transport</keyword>
<name>A0A6J7E4J9_9ZZZZ</name>
<dbReference type="InterPro" id="IPR002208">
    <property type="entry name" value="SecY/SEC61-alpha"/>
</dbReference>
<dbReference type="PIRSF" id="PIRSF004557">
    <property type="entry name" value="SecY"/>
    <property type="match status" value="1"/>
</dbReference>
<feature type="transmembrane region" description="Helical" evidence="10">
    <location>
        <begin position="214"/>
        <end position="233"/>
    </location>
</feature>
<gene>
    <name evidence="11" type="ORF">UFOPK3381_01088</name>
</gene>
<dbReference type="HAMAP" id="MF_01465">
    <property type="entry name" value="SecY"/>
    <property type="match status" value="1"/>
</dbReference>
<dbReference type="FunFam" id="1.10.3370.10:FF:000001">
    <property type="entry name" value="Preprotein translocase subunit SecY"/>
    <property type="match status" value="1"/>
</dbReference>
<evidence type="ECO:0000256" key="10">
    <source>
        <dbReference type="SAM" id="Phobius"/>
    </source>
</evidence>
<keyword evidence="7" id="KW-0811">Translocation</keyword>
<comment type="subcellular location">
    <subcellularLocation>
        <location evidence="1">Membrane</location>
        <topology evidence="1">Multi-pass membrane protein</topology>
    </subcellularLocation>
</comment>
<evidence type="ECO:0000313" key="11">
    <source>
        <dbReference type="EMBL" id="CAB4876205.1"/>
    </source>
</evidence>
<feature type="transmembrane region" description="Helical" evidence="10">
    <location>
        <begin position="18"/>
        <end position="36"/>
    </location>
</feature>
<dbReference type="GO" id="GO:0015031">
    <property type="term" value="P:protein transport"/>
    <property type="evidence" value="ECO:0007669"/>
    <property type="project" value="UniProtKB-KW"/>
</dbReference>
<dbReference type="InterPro" id="IPR023201">
    <property type="entry name" value="SecY_dom_sf"/>
</dbReference>
<accession>A0A6J7E4J9</accession>
<evidence type="ECO:0000256" key="8">
    <source>
        <dbReference type="ARBA" id="ARBA00023136"/>
    </source>
</evidence>
<feature type="transmembrane region" description="Helical" evidence="10">
    <location>
        <begin position="116"/>
        <end position="135"/>
    </location>
</feature>
<dbReference type="Pfam" id="PF00344">
    <property type="entry name" value="SecY"/>
    <property type="match status" value="1"/>
</dbReference>
<dbReference type="Gene3D" id="1.10.3370.10">
    <property type="entry name" value="SecY subunit domain"/>
    <property type="match status" value="1"/>
</dbReference>
<feature type="transmembrane region" description="Helical" evidence="10">
    <location>
        <begin position="188"/>
        <end position="208"/>
    </location>
</feature>
<feature type="transmembrane region" description="Helical" evidence="10">
    <location>
        <begin position="155"/>
        <end position="176"/>
    </location>
</feature>
<evidence type="ECO:0000256" key="7">
    <source>
        <dbReference type="ARBA" id="ARBA00023010"/>
    </source>
</evidence>
<reference evidence="11" key="1">
    <citation type="submission" date="2020-05" db="EMBL/GenBank/DDBJ databases">
        <authorList>
            <person name="Chiriac C."/>
            <person name="Salcher M."/>
            <person name="Ghai R."/>
            <person name="Kavagutti S V."/>
        </authorList>
    </citation>
    <scope>NUCLEOTIDE SEQUENCE</scope>
</reference>
<evidence type="ECO:0000256" key="1">
    <source>
        <dbReference type="ARBA" id="ARBA00004141"/>
    </source>
</evidence>
<protein>
    <recommendedName>
        <fullName evidence="9">Protein translocase subunit SecY</fullName>
    </recommendedName>
</protein>
<dbReference type="PANTHER" id="PTHR10906">
    <property type="entry name" value="SECY/SEC61-ALPHA FAMILY MEMBER"/>
    <property type="match status" value="1"/>
</dbReference>
<evidence type="ECO:0000256" key="9">
    <source>
        <dbReference type="ARBA" id="ARBA00039733"/>
    </source>
</evidence>
<dbReference type="NCBIfam" id="TIGR00967">
    <property type="entry name" value="3a0501s007"/>
    <property type="match status" value="1"/>
</dbReference>
<evidence type="ECO:0000256" key="3">
    <source>
        <dbReference type="ARBA" id="ARBA00022448"/>
    </source>
</evidence>